<protein>
    <submittedName>
        <fullName evidence="2">DUF63 family protein</fullName>
    </submittedName>
</protein>
<organism evidence="2 3">
    <name type="scientific">Salinirubrum litoreum</name>
    <dbReference type="NCBI Taxonomy" id="1126234"/>
    <lineage>
        <taxon>Archaea</taxon>
        <taxon>Methanobacteriati</taxon>
        <taxon>Methanobacteriota</taxon>
        <taxon>Stenosarchaea group</taxon>
        <taxon>Halobacteria</taxon>
        <taxon>Halobacteriales</taxon>
        <taxon>Haloferacaceae</taxon>
        <taxon>Salinirubrum</taxon>
    </lineage>
</organism>
<evidence type="ECO:0000313" key="3">
    <source>
        <dbReference type="Proteomes" id="UP001596201"/>
    </source>
</evidence>
<feature type="transmembrane region" description="Helical" evidence="1">
    <location>
        <begin position="211"/>
        <end position="235"/>
    </location>
</feature>
<dbReference type="InterPro" id="IPR002749">
    <property type="entry name" value="DUF63"/>
</dbReference>
<dbReference type="Proteomes" id="UP001596201">
    <property type="component" value="Unassembled WGS sequence"/>
</dbReference>
<comment type="caution">
    <text evidence="2">The sequence shown here is derived from an EMBL/GenBank/DDBJ whole genome shotgun (WGS) entry which is preliminary data.</text>
</comment>
<keyword evidence="1" id="KW-0472">Membrane</keyword>
<feature type="transmembrane region" description="Helical" evidence="1">
    <location>
        <begin position="106"/>
        <end position="127"/>
    </location>
</feature>
<dbReference type="AlphaFoldDB" id="A0ABD5R627"/>
<feature type="transmembrane region" description="Helical" evidence="1">
    <location>
        <begin position="76"/>
        <end position="94"/>
    </location>
</feature>
<feature type="transmembrane region" description="Helical" evidence="1">
    <location>
        <begin position="133"/>
        <end position="154"/>
    </location>
</feature>
<feature type="transmembrane region" description="Helical" evidence="1">
    <location>
        <begin position="12"/>
        <end position="31"/>
    </location>
</feature>
<dbReference type="RefSeq" id="WP_227229255.1">
    <property type="nucleotide sequence ID" value="NZ_JAJCVJ010000001.1"/>
</dbReference>
<dbReference type="PANTHER" id="PTHR40700:SF1">
    <property type="entry name" value="DUF63 DOMAIN-CONTAINING PROTEIN"/>
    <property type="match status" value="1"/>
</dbReference>
<feature type="transmembrane region" description="Helical" evidence="1">
    <location>
        <begin position="247"/>
        <end position="268"/>
    </location>
</feature>
<gene>
    <name evidence="2" type="ORF">ACFPJ5_00765</name>
</gene>
<keyword evidence="3" id="KW-1185">Reference proteome</keyword>
<evidence type="ECO:0000313" key="2">
    <source>
        <dbReference type="EMBL" id="MFC5365452.1"/>
    </source>
</evidence>
<sequence length="271" mass="27739">MAVLPEGFALPPFPYLLAVLGGLAGVGWLVVQRRPPVTDRTIAGFAPWMLVGSASHVLSVVGALPPVVDPLAGTPTVYGTVAVLAGGVWLLADAQADGTDTTARLLGGLGLLALAVPVALALLDGLGRGSLRLFWPTVGLLGSIVLSAGVWLLLRRLRPVVEVTGAAGALAVFGHVLDGVSTAVGIDLLGFGERSPLSRYLIEFAAELPTASVIGSGWLFVVVKVLLAGFLVVLLSDYVEEEPTEGYLLVGFVAAVGLGPGAHNLLLFTVA</sequence>
<reference evidence="2 3" key="1">
    <citation type="journal article" date="2019" name="Int. J. Syst. Evol. Microbiol.">
        <title>The Global Catalogue of Microorganisms (GCM) 10K type strain sequencing project: providing services to taxonomists for standard genome sequencing and annotation.</title>
        <authorList>
            <consortium name="The Broad Institute Genomics Platform"/>
            <consortium name="The Broad Institute Genome Sequencing Center for Infectious Disease"/>
            <person name="Wu L."/>
            <person name="Ma J."/>
        </authorList>
    </citation>
    <scope>NUCLEOTIDE SEQUENCE [LARGE SCALE GENOMIC DNA]</scope>
    <source>
        <strain evidence="2 3">CGMCC 1.12237</strain>
    </source>
</reference>
<name>A0ABD5R627_9EURY</name>
<feature type="transmembrane region" description="Helical" evidence="1">
    <location>
        <begin position="43"/>
        <end position="64"/>
    </location>
</feature>
<dbReference type="EMBL" id="JBHSKX010000001">
    <property type="protein sequence ID" value="MFC5365452.1"/>
    <property type="molecule type" value="Genomic_DNA"/>
</dbReference>
<keyword evidence="1" id="KW-1133">Transmembrane helix</keyword>
<dbReference type="Pfam" id="PF01889">
    <property type="entry name" value="DUF63"/>
    <property type="match status" value="1"/>
</dbReference>
<accession>A0ABD5R627</accession>
<dbReference type="PANTHER" id="PTHR40700">
    <property type="entry name" value="HYPOTHETICAL MEMBRANE PROTEIN, CONSERVED, DUF63 FAMILY"/>
    <property type="match status" value="1"/>
</dbReference>
<proteinExistence type="predicted"/>
<evidence type="ECO:0000256" key="1">
    <source>
        <dbReference type="SAM" id="Phobius"/>
    </source>
</evidence>
<keyword evidence="1" id="KW-0812">Transmembrane</keyword>